<keyword evidence="3" id="KW-1185">Reference proteome</keyword>
<dbReference type="InterPro" id="IPR011646">
    <property type="entry name" value="KAP_P-loop"/>
</dbReference>
<dbReference type="KEGG" id="sse:Ssed_0472"/>
<evidence type="ECO:0000313" key="2">
    <source>
        <dbReference type="EMBL" id="ABV35085.1"/>
    </source>
</evidence>
<evidence type="ECO:0000313" key="3">
    <source>
        <dbReference type="Proteomes" id="UP000002015"/>
    </source>
</evidence>
<gene>
    <name evidence="2" type="ordered locus">Ssed_0472</name>
</gene>
<dbReference type="AlphaFoldDB" id="A8FQG2"/>
<protein>
    <recommendedName>
        <fullName evidence="1">KAP NTPase domain-containing protein</fullName>
    </recommendedName>
</protein>
<dbReference type="eggNOG" id="COG4928">
    <property type="taxonomic scope" value="Bacteria"/>
</dbReference>
<dbReference type="Proteomes" id="UP000002015">
    <property type="component" value="Chromosome"/>
</dbReference>
<dbReference type="Pfam" id="PF07693">
    <property type="entry name" value="KAP_NTPase"/>
    <property type="match status" value="1"/>
</dbReference>
<dbReference type="SUPFAM" id="SSF52540">
    <property type="entry name" value="P-loop containing nucleoside triphosphate hydrolases"/>
    <property type="match status" value="1"/>
</dbReference>
<dbReference type="Gene3D" id="3.40.50.300">
    <property type="entry name" value="P-loop containing nucleotide triphosphate hydrolases"/>
    <property type="match status" value="1"/>
</dbReference>
<proteinExistence type="predicted"/>
<organism evidence="2 3">
    <name type="scientific">Shewanella sediminis (strain HAW-EB3)</name>
    <dbReference type="NCBI Taxonomy" id="425104"/>
    <lineage>
        <taxon>Bacteria</taxon>
        <taxon>Pseudomonadati</taxon>
        <taxon>Pseudomonadota</taxon>
        <taxon>Gammaproteobacteria</taxon>
        <taxon>Alteromonadales</taxon>
        <taxon>Shewanellaceae</taxon>
        <taxon>Shewanella</taxon>
    </lineage>
</organism>
<dbReference type="RefSeq" id="WP_012140822.1">
    <property type="nucleotide sequence ID" value="NC_009831.1"/>
</dbReference>
<sequence length="510" mass="57640">MDPVIDEAQLARMERAKTFASKYEDWQPEYNWGNCKTNRQEYGKFLCSFLTNSKDGLVVNLNGSWGTGKTQLLRRLYVELAEQNHPVVYINAWESDFCNDALSVVSSEFLNQLGFIFSSNADKSITEKFNELKDGFGTCMKLLSGGASLVGEPVTAATASAAGSVVDTLPKAESNSVVSNNVELVDKISQAHANRVLAMQDIKKQITALSLLMNEIHDLEAPIVVLVDELDRCRPIYAIEMLEVIKHFFEAKGCVFLVATDTEALQHSVNAVYGAKFNSASYLKRFFARKIALSEISSLRYLKSKEFDFEKYSELGIRLHPFTKNQNYNIKYMAAVAKLIGFELRDIDQVIQKFFASLDFIAKTRMNHKSDVINTVVLFTGIAEHHNGMTCFYNRESNVHIDSEIRCVGNVLDGISVNDLMQSQLNAVVKVMSREVHSGGGSSISRGDNSNIECLKIQSYNFIRHATKRYDDFVFHEEMRSLIQLSESTVDRYWLWDDYKMLIELSGHIE</sequence>
<name>A8FQG2_SHESH</name>
<feature type="domain" description="KAP NTPase" evidence="1">
    <location>
        <begin position="48"/>
        <end position="293"/>
    </location>
</feature>
<dbReference type="EMBL" id="CP000821">
    <property type="protein sequence ID" value="ABV35085.1"/>
    <property type="molecule type" value="Genomic_DNA"/>
</dbReference>
<dbReference type="InterPro" id="IPR027417">
    <property type="entry name" value="P-loop_NTPase"/>
</dbReference>
<accession>A8FQG2</accession>
<evidence type="ECO:0000259" key="1">
    <source>
        <dbReference type="Pfam" id="PF07693"/>
    </source>
</evidence>
<reference evidence="2 3" key="1">
    <citation type="submission" date="2007-08" db="EMBL/GenBank/DDBJ databases">
        <title>Complete sequence of Shewanella sediminis HAW-EB3.</title>
        <authorList>
            <consortium name="US DOE Joint Genome Institute"/>
            <person name="Copeland A."/>
            <person name="Lucas S."/>
            <person name="Lapidus A."/>
            <person name="Barry K."/>
            <person name="Glavina del Rio T."/>
            <person name="Dalin E."/>
            <person name="Tice H."/>
            <person name="Pitluck S."/>
            <person name="Chertkov O."/>
            <person name="Brettin T."/>
            <person name="Bruce D."/>
            <person name="Detter J.C."/>
            <person name="Han C."/>
            <person name="Schmutz J."/>
            <person name="Larimer F."/>
            <person name="Land M."/>
            <person name="Hauser L."/>
            <person name="Kyrpides N."/>
            <person name="Kim E."/>
            <person name="Zhao J.-S."/>
            <person name="Richardson P."/>
        </authorList>
    </citation>
    <scope>NUCLEOTIDE SEQUENCE [LARGE SCALE GENOMIC DNA]</scope>
    <source>
        <strain evidence="2 3">HAW-EB3</strain>
    </source>
</reference>
<dbReference type="HOGENOM" id="CLU_039725_1_1_6"/>